<reference evidence="2" key="1">
    <citation type="journal article" date="2023" name="Front. Plant Sci.">
        <title>Chromosomal-level genome assembly of Melastoma candidum provides insights into trichome evolution.</title>
        <authorList>
            <person name="Zhong Y."/>
            <person name="Wu W."/>
            <person name="Sun C."/>
            <person name="Zou P."/>
            <person name="Liu Y."/>
            <person name="Dai S."/>
            <person name="Zhou R."/>
        </authorList>
    </citation>
    <scope>NUCLEOTIDE SEQUENCE [LARGE SCALE GENOMIC DNA]</scope>
</reference>
<gene>
    <name evidence="1" type="ORF">MLD38_029334</name>
</gene>
<evidence type="ECO:0000313" key="1">
    <source>
        <dbReference type="EMBL" id="KAI4331113.1"/>
    </source>
</evidence>
<comment type="caution">
    <text evidence="1">The sequence shown here is derived from an EMBL/GenBank/DDBJ whole genome shotgun (WGS) entry which is preliminary data.</text>
</comment>
<name>A0ACB9N547_9MYRT</name>
<evidence type="ECO:0000313" key="2">
    <source>
        <dbReference type="Proteomes" id="UP001057402"/>
    </source>
</evidence>
<accession>A0ACB9N547</accession>
<proteinExistence type="predicted"/>
<dbReference type="Proteomes" id="UP001057402">
    <property type="component" value="Chromosome 8"/>
</dbReference>
<protein>
    <submittedName>
        <fullName evidence="1">Uncharacterized protein</fullName>
    </submittedName>
</protein>
<dbReference type="EMBL" id="CM042887">
    <property type="protein sequence ID" value="KAI4331113.1"/>
    <property type="molecule type" value="Genomic_DNA"/>
</dbReference>
<organism evidence="1 2">
    <name type="scientific">Melastoma candidum</name>
    <dbReference type="NCBI Taxonomy" id="119954"/>
    <lineage>
        <taxon>Eukaryota</taxon>
        <taxon>Viridiplantae</taxon>
        <taxon>Streptophyta</taxon>
        <taxon>Embryophyta</taxon>
        <taxon>Tracheophyta</taxon>
        <taxon>Spermatophyta</taxon>
        <taxon>Magnoliopsida</taxon>
        <taxon>eudicotyledons</taxon>
        <taxon>Gunneridae</taxon>
        <taxon>Pentapetalae</taxon>
        <taxon>rosids</taxon>
        <taxon>malvids</taxon>
        <taxon>Myrtales</taxon>
        <taxon>Melastomataceae</taxon>
        <taxon>Melastomatoideae</taxon>
        <taxon>Melastomateae</taxon>
        <taxon>Melastoma</taxon>
    </lineage>
</organism>
<sequence length="73" mass="8268">MRTTAGTSNRVSSMYDAVVRSLSPRMGEQTGCARAFLYRRCRSWRNSSALAMNAGIQAYLLLPRLGSWRWLIP</sequence>
<keyword evidence="2" id="KW-1185">Reference proteome</keyword>